<dbReference type="Gene3D" id="3.40.50.300">
    <property type="entry name" value="P-loop containing nucleotide triphosphate hydrolases"/>
    <property type="match status" value="1"/>
</dbReference>
<organism evidence="3 4">
    <name type="scientific">Methanosalsum zhilinae (strain DSM 4017 / NBRC 107636 / OCM 62 / WeN5)</name>
    <name type="common">Methanohalophilus zhilinae</name>
    <dbReference type="NCBI Taxonomy" id="679901"/>
    <lineage>
        <taxon>Archaea</taxon>
        <taxon>Methanobacteriati</taxon>
        <taxon>Methanobacteriota</taxon>
        <taxon>Stenosarchaea group</taxon>
        <taxon>Methanomicrobia</taxon>
        <taxon>Methanosarcinales</taxon>
        <taxon>Methanosarcinaceae</taxon>
        <taxon>Methanosalsum</taxon>
    </lineage>
</organism>
<dbReference type="GeneID" id="10822416"/>
<proteinExistence type="predicted"/>
<name>F7XKQ1_METZD</name>
<dbReference type="OrthoDB" id="49711at2157"/>
<keyword evidence="2" id="KW-0067">ATP-binding</keyword>
<evidence type="ECO:0000256" key="1">
    <source>
        <dbReference type="ARBA" id="ARBA00022741"/>
    </source>
</evidence>
<protein>
    <submittedName>
        <fullName evidence="3">Uncharacterized protein</fullName>
    </submittedName>
</protein>
<evidence type="ECO:0000256" key="2">
    <source>
        <dbReference type="ARBA" id="ARBA00022840"/>
    </source>
</evidence>
<evidence type="ECO:0000313" key="4">
    <source>
        <dbReference type="Proteomes" id="UP000006622"/>
    </source>
</evidence>
<dbReference type="AlphaFoldDB" id="F7XKQ1"/>
<accession>F7XKQ1</accession>
<dbReference type="PANTHER" id="PTHR43637">
    <property type="entry name" value="UPF0273 PROTEIN TM_0370"/>
    <property type="match status" value="1"/>
</dbReference>
<dbReference type="RefSeq" id="WP_013898101.1">
    <property type="nucleotide sequence ID" value="NC_015676.1"/>
</dbReference>
<dbReference type="HOGENOM" id="CLU_069300_0_0_2"/>
<keyword evidence="4" id="KW-1185">Reference proteome</keyword>
<dbReference type="Proteomes" id="UP000006622">
    <property type="component" value="Chromosome"/>
</dbReference>
<dbReference type="InterPro" id="IPR027417">
    <property type="entry name" value="P-loop_NTPase"/>
</dbReference>
<dbReference type="SUPFAM" id="SSF52540">
    <property type="entry name" value="P-loop containing nucleoside triphosphate hydrolases"/>
    <property type="match status" value="1"/>
</dbReference>
<sequence length="256" mass="29243">MTYLEHISQQNGISTNYDDSPRFVLLPTGISALDRSIGGGIPEKSLIYFSADPCSMAEVFLYQFTQARKTYYFTTGRRKEHVHRDITNLDFDTENITFIDVYKEYYFTPGGEMADTIGNEYVDTNIIQFVEYSLKNIIADSSNEEINIIIDNFSFFLNLSVNRGLIRKLINVLYEITKDNNCLTYLLGLKGSHPENMENDILHASDVIFDISIERTTDKITSKLVIPKIRGMIPGTDIIKFNIREGIQIDTSRDIA</sequence>
<reference evidence="3 4" key="1">
    <citation type="submission" date="2010-07" db="EMBL/GenBank/DDBJ databases">
        <title>The complete genome of Methanosalsum zhilinae DSM 4017.</title>
        <authorList>
            <consortium name="US DOE Joint Genome Institute (JGI-PGF)"/>
            <person name="Lucas S."/>
            <person name="Copeland A."/>
            <person name="Lapidus A."/>
            <person name="Glavina del Rio T."/>
            <person name="Dalin E."/>
            <person name="Tice H."/>
            <person name="Bruce D."/>
            <person name="Goodwin L."/>
            <person name="Pitluck S."/>
            <person name="Kyrpides N."/>
            <person name="Mavromatis K."/>
            <person name="Ovchinnikova G."/>
            <person name="Daligault H."/>
            <person name="Detter J.C."/>
            <person name="Han C."/>
            <person name="Tapia R."/>
            <person name="Larimer F."/>
            <person name="Land M."/>
            <person name="Hauser L."/>
            <person name="Markowitz V."/>
            <person name="Cheng J.-F."/>
            <person name="Hugenholtz P."/>
            <person name="Woyke T."/>
            <person name="Wu D."/>
            <person name="Spring S."/>
            <person name="Schueler E."/>
            <person name="Brambilla E."/>
            <person name="Klenk H.-P."/>
            <person name="Eisen J.A."/>
        </authorList>
    </citation>
    <scope>NUCLEOTIDE SEQUENCE [LARGE SCALE GENOMIC DNA]</scope>
    <source>
        <strain evidence="4">DSM 4017 / NBRC 107636 / OCM 62 / WeN5</strain>
    </source>
</reference>
<dbReference type="KEGG" id="mzh:Mzhil_0800"/>
<dbReference type="EMBL" id="CP002101">
    <property type="protein sequence ID" value="AEH60662.1"/>
    <property type="molecule type" value="Genomic_DNA"/>
</dbReference>
<gene>
    <name evidence="3" type="ordered locus">Mzhil_0800</name>
</gene>
<dbReference type="STRING" id="679901.Mzhil_0800"/>
<evidence type="ECO:0000313" key="3">
    <source>
        <dbReference type="EMBL" id="AEH60662.1"/>
    </source>
</evidence>
<dbReference type="InterPro" id="IPR055549">
    <property type="entry name" value="DUF7125"/>
</dbReference>
<dbReference type="Pfam" id="PF23442">
    <property type="entry name" value="DUF7125"/>
    <property type="match status" value="1"/>
</dbReference>
<keyword evidence="1" id="KW-0547">Nucleotide-binding</keyword>
<dbReference type="GO" id="GO:0005524">
    <property type="term" value="F:ATP binding"/>
    <property type="evidence" value="ECO:0007669"/>
    <property type="project" value="UniProtKB-KW"/>
</dbReference>